<organism evidence="3 4">
    <name type="scientific">Pseudomonas pohangensis</name>
    <dbReference type="NCBI Taxonomy" id="364197"/>
    <lineage>
        <taxon>Bacteria</taxon>
        <taxon>Pseudomonadati</taxon>
        <taxon>Pseudomonadota</taxon>
        <taxon>Gammaproteobacteria</taxon>
        <taxon>Pseudomonadales</taxon>
        <taxon>Pseudomonadaceae</taxon>
        <taxon>Pseudomonas</taxon>
    </lineage>
</organism>
<evidence type="ECO:0000256" key="2">
    <source>
        <dbReference type="SAM" id="Phobius"/>
    </source>
</evidence>
<reference evidence="4" key="1">
    <citation type="submission" date="2016-10" db="EMBL/GenBank/DDBJ databases">
        <authorList>
            <person name="Varghese N."/>
            <person name="Submissions S."/>
        </authorList>
    </citation>
    <scope>NUCLEOTIDE SEQUENCE [LARGE SCALE GENOMIC DNA]</scope>
    <source>
        <strain evidence="4">DSM 17875</strain>
    </source>
</reference>
<sequence length="369" mass="39932">MSEADLPVEPTVEPRREPPVAPAKPQRAGNGLALLALLLALLAAGAAGWGIWQQRQQAAASTVQTQLDQLRQQLGERAAASKALQSKFADFAPAAELSAQQQLLAQLQGEQQALSRRVSRVLGGTRQGWRLAEAEHLLRLASLRLAALQDINSALVLVEGASEILREQDDPDAFATRQQIATLLQALRSVDQPDRSGLFLQLGALREQTPGLQPLTPVFALQGEVQDNSAAEGDGSSRLAQWREQLSRYFRIQLNADQDVRPLLAGMQLDQVRLALNLALEQAQWAALNADSQVYTMALGQARSILQGAFQQDNAQSRAMLASIEQLATQPVSVSVPDMQPALAALQAYILRRQQVEEQPVAPAAGKQP</sequence>
<keyword evidence="2" id="KW-1133">Transmembrane helix</keyword>
<dbReference type="GO" id="GO:0032259">
    <property type="term" value="P:methylation"/>
    <property type="evidence" value="ECO:0007669"/>
    <property type="project" value="UniProtKB-KW"/>
</dbReference>
<dbReference type="Proteomes" id="UP000243232">
    <property type="component" value="Chromosome I"/>
</dbReference>
<keyword evidence="4" id="KW-1185">Reference proteome</keyword>
<dbReference type="PANTHER" id="PTHR38043">
    <property type="entry name" value="PROTEIN HEMX"/>
    <property type="match status" value="1"/>
</dbReference>
<dbReference type="InterPro" id="IPR007470">
    <property type="entry name" value="HemX"/>
</dbReference>
<keyword evidence="2" id="KW-0812">Transmembrane</keyword>
<feature type="region of interest" description="Disordered" evidence="1">
    <location>
        <begin position="1"/>
        <end position="26"/>
    </location>
</feature>
<gene>
    <name evidence="3" type="ORF">SAMN05216296_3184</name>
</gene>
<protein>
    <submittedName>
        <fullName evidence="3">Uroporphyrin-3 C-methyltransferase</fullName>
    </submittedName>
</protein>
<feature type="transmembrane region" description="Helical" evidence="2">
    <location>
        <begin position="32"/>
        <end position="52"/>
    </location>
</feature>
<keyword evidence="2" id="KW-0472">Membrane</keyword>
<dbReference type="PANTHER" id="PTHR38043:SF1">
    <property type="entry name" value="PROTEIN HEMX"/>
    <property type="match status" value="1"/>
</dbReference>
<dbReference type="EMBL" id="LT629785">
    <property type="protein sequence ID" value="SDU34034.1"/>
    <property type="molecule type" value="Genomic_DNA"/>
</dbReference>
<dbReference type="GO" id="GO:0008168">
    <property type="term" value="F:methyltransferase activity"/>
    <property type="evidence" value="ECO:0007669"/>
    <property type="project" value="UniProtKB-KW"/>
</dbReference>
<evidence type="ECO:0000313" key="4">
    <source>
        <dbReference type="Proteomes" id="UP000243232"/>
    </source>
</evidence>
<dbReference type="Pfam" id="PF04375">
    <property type="entry name" value="HemX"/>
    <property type="match status" value="1"/>
</dbReference>
<dbReference type="AlphaFoldDB" id="A0A1H2HQA7"/>
<accession>A0A1H2HQA7</accession>
<evidence type="ECO:0000256" key="1">
    <source>
        <dbReference type="SAM" id="MobiDB-lite"/>
    </source>
</evidence>
<keyword evidence="3" id="KW-0808">Transferase</keyword>
<dbReference type="STRING" id="364197.SAMN05216296_3184"/>
<name>A0A1H2HQA7_9PSED</name>
<proteinExistence type="predicted"/>
<dbReference type="RefSeq" id="WP_231975034.1">
    <property type="nucleotide sequence ID" value="NZ_LT629785.1"/>
</dbReference>
<keyword evidence="3" id="KW-0489">Methyltransferase</keyword>
<evidence type="ECO:0000313" key="3">
    <source>
        <dbReference type="EMBL" id="SDU34034.1"/>
    </source>
</evidence>